<dbReference type="Proteomes" id="UP001596383">
    <property type="component" value="Unassembled WGS sequence"/>
</dbReference>
<dbReference type="RefSeq" id="WP_273736664.1">
    <property type="nucleotide sequence ID" value="NZ_JAQIVI010000002.1"/>
</dbReference>
<proteinExistence type="predicted"/>
<reference evidence="1 2" key="1">
    <citation type="journal article" date="2019" name="Int. J. Syst. Evol. Microbiol.">
        <title>The Global Catalogue of Microorganisms (GCM) 10K type strain sequencing project: providing services to taxonomists for standard genome sequencing and annotation.</title>
        <authorList>
            <consortium name="The Broad Institute Genomics Platform"/>
            <consortium name="The Broad Institute Genome Sequencing Center for Infectious Disease"/>
            <person name="Wu L."/>
            <person name="Ma J."/>
        </authorList>
    </citation>
    <scope>NUCLEOTIDE SEQUENCE [LARGE SCALE GENOMIC DNA]</scope>
    <source>
        <strain evidence="1 2">LMG 29247</strain>
    </source>
</reference>
<organism evidence="1 2">
    <name type="scientific">Natrinema soli</name>
    <dbReference type="NCBI Taxonomy" id="1930624"/>
    <lineage>
        <taxon>Archaea</taxon>
        <taxon>Methanobacteriati</taxon>
        <taxon>Methanobacteriota</taxon>
        <taxon>Stenosarchaea group</taxon>
        <taxon>Halobacteria</taxon>
        <taxon>Halobacteriales</taxon>
        <taxon>Natrialbaceae</taxon>
        <taxon>Natrinema</taxon>
    </lineage>
</organism>
<comment type="caution">
    <text evidence="1">The sequence shown here is derived from an EMBL/GenBank/DDBJ whole genome shotgun (WGS) entry which is preliminary data.</text>
</comment>
<accession>A0ABD5SET5</accession>
<evidence type="ECO:0000313" key="2">
    <source>
        <dbReference type="Proteomes" id="UP001596383"/>
    </source>
</evidence>
<dbReference type="EMBL" id="JBHSWV010000002">
    <property type="protein sequence ID" value="MFC6763547.1"/>
    <property type="molecule type" value="Genomic_DNA"/>
</dbReference>
<sequence>MSIHELISRSATTQALETSVSIEERFPAWDCEQGNVRPWALGRQQCVLSLVRFIVEEIDKATFSTPMEVTIAPTMSYQPSLSWRDRFGGTYQVAVYPNMNPDWGSIETEVSTLEEALEVAATVCSDLEEQYDLVAEDERENGEVVLSSRGPKPIL</sequence>
<dbReference type="AlphaFoldDB" id="A0ABD5SET5"/>
<name>A0ABD5SET5_9EURY</name>
<evidence type="ECO:0000313" key="1">
    <source>
        <dbReference type="EMBL" id="MFC6763547.1"/>
    </source>
</evidence>
<protein>
    <submittedName>
        <fullName evidence="1">Uncharacterized protein</fullName>
    </submittedName>
</protein>
<gene>
    <name evidence="1" type="ORF">ACFQE6_00155</name>
</gene>
<keyword evidence="2" id="KW-1185">Reference proteome</keyword>